<keyword evidence="2" id="KW-1185">Reference proteome</keyword>
<protein>
    <submittedName>
        <fullName evidence="1">Uncharacterized protein</fullName>
    </submittedName>
</protein>
<organism evidence="1 2">
    <name type="scientific">Lupinus albus</name>
    <name type="common">White lupine</name>
    <name type="synonym">Lupinus termis</name>
    <dbReference type="NCBI Taxonomy" id="3870"/>
    <lineage>
        <taxon>Eukaryota</taxon>
        <taxon>Viridiplantae</taxon>
        <taxon>Streptophyta</taxon>
        <taxon>Embryophyta</taxon>
        <taxon>Tracheophyta</taxon>
        <taxon>Spermatophyta</taxon>
        <taxon>Magnoliopsida</taxon>
        <taxon>eudicotyledons</taxon>
        <taxon>Gunneridae</taxon>
        <taxon>Pentapetalae</taxon>
        <taxon>rosids</taxon>
        <taxon>fabids</taxon>
        <taxon>Fabales</taxon>
        <taxon>Fabaceae</taxon>
        <taxon>Papilionoideae</taxon>
        <taxon>50 kb inversion clade</taxon>
        <taxon>genistoids sensu lato</taxon>
        <taxon>core genistoids</taxon>
        <taxon>Genisteae</taxon>
        <taxon>Lupinus</taxon>
    </lineage>
</organism>
<dbReference type="Proteomes" id="UP000447434">
    <property type="component" value="Chromosome 1"/>
</dbReference>
<evidence type="ECO:0000313" key="1">
    <source>
        <dbReference type="EMBL" id="KAE9621557.1"/>
    </source>
</evidence>
<dbReference type="AlphaFoldDB" id="A0A6A4R648"/>
<dbReference type="EMBL" id="WOCE01000001">
    <property type="protein sequence ID" value="KAE9621557.1"/>
    <property type="molecule type" value="Genomic_DNA"/>
</dbReference>
<comment type="caution">
    <text evidence="1">The sequence shown here is derived from an EMBL/GenBank/DDBJ whole genome shotgun (WGS) entry which is preliminary data.</text>
</comment>
<proteinExistence type="predicted"/>
<evidence type="ECO:0000313" key="2">
    <source>
        <dbReference type="Proteomes" id="UP000447434"/>
    </source>
</evidence>
<gene>
    <name evidence="1" type="ORF">Lalb_Chr01g0016051</name>
</gene>
<name>A0A6A4R648_LUPAL</name>
<reference evidence="2" key="1">
    <citation type="journal article" date="2020" name="Nat. Commun.">
        <title>Genome sequence of the cluster root forming white lupin.</title>
        <authorList>
            <person name="Hufnagel B."/>
            <person name="Marques A."/>
            <person name="Soriano A."/>
            <person name="Marques L."/>
            <person name="Divol F."/>
            <person name="Doumas P."/>
            <person name="Sallet E."/>
            <person name="Mancinotti D."/>
            <person name="Carrere S."/>
            <person name="Marande W."/>
            <person name="Arribat S."/>
            <person name="Keller J."/>
            <person name="Huneau C."/>
            <person name="Blein T."/>
            <person name="Aime D."/>
            <person name="Laguerre M."/>
            <person name="Taylor J."/>
            <person name="Schubert V."/>
            <person name="Nelson M."/>
            <person name="Geu-Flores F."/>
            <person name="Crespi M."/>
            <person name="Gallardo-Guerrero K."/>
            <person name="Delaux P.-M."/>
            <person name="Salse J."/>
            <person name="Berges H."/>
            <person name="Guyot R."/>
            <person name="Gouzy J."/>
            <person name="Peret B."/>
        </authorList>
    </citation>
    <scope>NUCLEOTIDE SEQUENCE [LARGE SCALE GENOMIC DNA]</scope>
    <source>
        <strain evidence="2">cv. Amiga</strain>
    </source>
</reference>
<accession>A0A6A4R648</accession>
<sequence length="50" mass="5800">MLSVSSIIRRNTITSTSIYSRAATGIRICLDRSRSRSFFTFWPFISTFFT</sequence>